<comment type="caution">
    <text evidence="8">The sequence shown here is derived from an EMBL/GenBank/DDBJ whole genome shotgun (WGS) entry which is preliminary data.</text>
</comment>
<evidence type="ECO:0000256" key="4">
    <source>
        <dbReference type="ARBA" id="ARBA00022729"/>
    </source>
</evidence>
<dbReference type="PANTHER" id="PTHR30627:SF6">
    <property type="entry name" value="BETA-LACTAMASE YBXI-RELATED"/>
    <property type="match status" value="1"/>
</dbReference>
<reference evidence="8 9" key="1">
    <citation type="submission" date="2019-03" db="EMBL/GenBank/DDBJ databases">
        <title>Genomic Encyclopedia of Type Strains, Phase IV (KMG-IV): sequencing the most valuable type-strain genomes for metagenomic binning, comparative biology and taxonomic classification.</title>
        <authorList>
            <person name="Goeker M."/>
        </authorList>
    </citation>
    <scope>NUCLEOTIDE SEQUENCE [LARGE SCALE GENOMIC DNA]</scope>
    <source>
        <strain evidence="8 9">DSM 100433</strain>
    </source>
</reference>
<dbReference type="SUPFAM" id="SSF56519">
    <property type="entry name" value="Penicillin binding protein dimerisation domain"/>
    <property type="match status" value="1"/>
</dbReference>
<keyword evidence="6" id="KW-0046">Antibiotic resistance</keyword>
<dbReference type="InterPro" id="IPR050515">
    <property type="entry name" value="Beta-lactam/transpept"/>
</dbReference>
<dbReference type="GO" id="GO:0071555">
    <property type="term" value="P:cell wall organization"/>
    <property type="evidence" value="ECO:0007669"/>
    <property type="project" value="TreeGrafter"/>
</dbReference>
<gene>
    <name evidence="8" type="ORF">EDD78_106139</name>
</gene>
<feature type="domain" description="Penicillin-binding protein transpeptidase" evidence="7">
    <location>
        <begin position="216"/>
        <end position="522"/>
    </location>
</feature>
<organism evidence="8 9">
    <name type="scientific">Harryflintia acetispora</name>
    <dbReference type="NCBI Taxonomy" id="1849041"/>
    <lineage>
        <taxon>Bacteria</taxon>
        <taxon>Bacillati</taxon>
        <taxon>Bacillota</taxon>
        <taxon>Clostridia</taxon>
        <taxon>Eubacteriales</taxon>
        <taxon>Oscillospiraceae</taxon>
        <taxon>Harryflintia</taxon>
    </lineage>
</organism>
<name>A0A9X8Y839_9FIRM</name>
<dbReference type="AlphaFoldDB" id="A0A9X8Y839"/>
<comment type="catalytic activity">
    <reaction evidence="1">
        <text>a beta-lactam + H2O = a substituted beta-amino acid</text>
        <dbReference type="Rhea" id="RHEA:20401"/>
        <dbReference type="ChEBI" id="CHEBI:15377"/>
        <dbReference type="ChEBI" id="CHEBI:35627"/>
        <dbReference type="ChEBI" id="CHEBI:140347"/>
        <dbReference type="EC" id="3.5.2.6"/>
    </reaction>
</comment>
<keyword evidence="5" id="KW-0378">Hydrolase</keyword>
<dbReference type="PANTHER" id="PTHR30627">
    <property type="entry name" value="PEPTIDOGLYCAN D,D-TRANSPEPTIDASE"/>
    <property type="match status" value="1"/>
</dbReference>
<dbReference type="InterPro" id="IPR001460">
    <property type="entry name" value="PCN-bd_Tpept"/>
</dbReference>
<dbReference type="Pfam" id="PF00905">
    <property type="entry name" value="Transpeptidase"/>
    <property type="match status" value="1"/>
</dbReference>
<dbReference type="EMBL" id="SLUK01000006">
    <property type="protein sequence ID" value="TCL43277.1"/>
    <property type="molecule type" value="Genomic_DNA"/>
</dbReference>
<keyword evidence="4" id="KW-0732">Signal</keyword>
<dbReference type="Proteomes" id="UP000294682">
    <property type="component" value="Unassembled WGS sequence"/>
</dbReference>
<evidence type="ECO:0000256" key="2">
    <source>
        <dbReference type="ARBA" id="ARBA00007898"/>
    </source>
</evidence>
<accession>A0A9X8Y839</accession>
<dbReference type="GO" id="GO:0008658">
    <property type="term" value="F:penicillin binding"/>
    <property type="evidence" value="ECO:0007669"/>
    <property type="project" value="InterPro"/>
</dbReference>
<comment type="similarity">
    <text evidence="2">Belongs to the class-D beta-lactamase family.</text>
</comment>
<dbReference type="GO" id="GO:0005886">
    <property type="term" value="C:plasma membrane"/>
    <property type="evidence" value="ECO:0007669"/>
    <property type="project" value="TreeGrafter"/>
</dbReference>
<evidence type="ECO:0000313" key="8">
    <source>
        <dbReference type="EMBL" id="TCL43277.1"/>
    </source>
</evidence>
<evidence type="ECO:0000256" key="3">
    <source>
        <dbReference type="ARBA" id="ARBA00012865"/>
    </source>
</evidence>
<dbReference type="EC" id="3.5.2.6" evidence="3"/>
<dbReference type="Gene3D" id="3.40.710.10">
    <property type="entry name" value="DD-peptidase/beta-lactamase superfamily"/>
    <property type="match status" value="1"/>
</dbReference>
<protein>
    <recommendedName>
        <fullName evidence="3">beta-lactamase</fullName>
        <ecNumber evidence="3">3.5.2.6</ecNumber>
    </recommendedName>
</protein>
<dbReference type="GO" id="GO:0046677">
    <property type="term" value="P:response to antibiotic"/>
    <property type="evidence" value="ECO:0007669"/>
    <property type="project" value="UniProtKB-KW"/>
</dbReference>
<dbReference type="SUPFAM" id="SSF56601">
    <property type="entry name" value="beta-lactamase/transpeptidase-like"/>
    <property type="match status" value="1"/>
</dbReference>
<dbReference type="Gene3D" id="3.90.1310.10">
    <property type="entry name" value="Penicillin-binding protein 2a (Domain 2)"/>
    <property type="match status" value="1"/>
</dbReference>
<dbReference type="InterPro" id="IPR036138">
    <property type="entry name" value="PBP_dimer_sf"/>
</dbReference>
<proteinExistence type="inferred from homology"/>
<sequence>MYKRMTVLFCLMVAVAATLFFRLYYLTAGDSLSTAAKTQSSYTLDVVSERGTIYDRNLQPLTGNRERYIAAVMPCRQSLAALSQELSGQRREQMIESFSDNRPFLIEVDSPDIYAYGVDVFKSSERYSSPQLAAHIIGHLRDGKGAYGIERSYDEILSSCGSKVSISYAVDARKSPLAGVAPTISRNYSGEGVVLTLDKEIQQLVEEAAGYYIEKGAVVVMDIHTGDIVASASFPAFDPGDVSASMDAPGSPFVNRAFSAYNVGSTFKLLTAACALDSGISENLGYECKGYIEIDSVRFNCHKLTGHSWLTMQRAIEQSCNPYFINLGQKLDPARYLELCRAVGFSRSIRLAPQLSTSAGTLPSVEALQNHAELANFSFGQGALTASPVQIAQLICCIANGGSAVSPHLVAGATADGETLSQENPAAAPVRVISQNTAQILQRMMVATVEEGSGQNAKPDIGSAGGKTASAQTGIFLENGSEIVHAWFSGFYPAKDPKYAIVVLNEGGNSGGAVAAPVFRQVANGIQRLGKLS</sequence>
<evidence type="ECO:0000256" key="1">
    <source>
        <dbReference type="ARBA" id="ARBA00001526"/>
    </source>
</evidence>
<dbReference type="GO" id="GO:0008800">
    <property type="term" value="F:beta-lactamase activity"/>
    <property type="evidence" value="ECO:0007669"/>
    <property type="project" value="UniProtKB-EC"/>
</dbReference>
<keyword evidence="9" id="KW-1185">Reference proteome</keyword>
<evidence type="ECO:0000259" key="7">
    <source>
        <dbReference type="Pfam" id="PF00905"/>
    </source>
</evidence>
<dbReference type="InterPro" id="IPR012338">
    <property type="entry name" value="Beta-lactam/transpept-like"/>
</dbReference>
<evidence type="ECO:0000256" key="5">
    <source>
        <dbReference type="ARBA" id="ARBA00022801"/>
    </source>
</evidence>
<evidence type="ECO:0000313" key="9">
    <source>
        <dbReference type="Proteomes" id="UP000294682"/>
    </source>
</evidence>
<dbReference type="RefSeq" id="WP_132084634.1">
    <property type="nucleotide sequence ID" value="NZ_SLUK01000006.1"/>
</dbReference>
<evidence type="ECO:0000256" key="6">
    <source>
        <dbReference type="ARBA" id="ARBA00023251"/>
    </source>
</evidence>